<evidence type="ECO:0000256" key="3">
    <source>
        <dbReference type="ARBA" id="ARBA00023054"/>
    </source>
</evidence>
<feature type="compositionally biased region" description="Basic and acidic residues" evidence="6">
    <location>
        <begin position="440"/>
        <end position="454"/>
    </location>
</feature>
<dbReference type="RefSeq" id="WP_106565211.1">
    <property type="nucleotide sequence ID" value="NZ_PYAU01000001.1"/>
</dbReference>
<comment type="function">
    <text evidence="1">Involved in DNA recombination.</text>
</comment>
<dbReference type="EMBL" id="RZGY01000001">
    <property type="protein sequence ID" value="RUQ85678.1"/>
    <property type="molecule type" value="Genomic_DNA"/>
</dbReference>
<evidence type="ECO:0000256" key="5">
    <source>
        <dbReference type="SAM" id="Coils"/>
    </source>
</evidence>
<evidence type="ECO:0000256" key="2">
    <source>
        <dbReference type="ARBA" id="ARBA00009840"/>
    </source>
</evidence>
<organism evidence="7 8">
    <name type="scientific">Labedella gwakjiensis</name>
    <dbReference type="NCBI Taxonomy" id="390269"/>
    <lineage>
        <taxon>Bacteria</taxon>
        <taxon>Bacillati</taxon>
        <taxon>Actinomycetota</taxon>
        <taxon>Actinomycetes</taxon>
        <taxon>Micrococcales</taxon>
        <taxon>Microbacteriaceae</taxon>
        <taxon>Labedella</taxon>
    </lineage>
</organism>
<feature type="region of interest" description="Disordered" evidence="6">
    <location>
        <begin position="417"/>
        <end position="468"/>
    </location>
</feature>
<evidence type="ECO:0000256" key="4">
    <source>
        <dbReference type="ARBA" id="ARBA00023172"/>
    </source>
</evidence>
<reference evidence="7 8" key="1">
    <citation type="submission" date="2018-12" db="EMBL/GenBank/DDBJ databases">
        <authorList>
            <person name="hu s."/>
            <person name="Xu Y."/>
            <person name="Xu B."/>
            <person name="Li F."/>
        </authorList>
    </citation>
    <scope>NUCLEOTIDE SEQUENCE [LARGE SCALE GENOMIC DNA]</scope>
    <source>
        <strain evidence="7 8">KSW2-17</strain>
    </source>
</reference>
<keyword evidence="3 5" id="KW-0175">Coiled coil</keyword>
<keyword evidence="8" id="KW-1185">Reference proteome</keyword>
<name>A0ABY0C6H4_9MICO</name>
<proteinExistence type="inferred from homology"/>
<feature type="coiled-coil region" evidence="5">
    <location>
        <begin position="60"/>
        <end position="87"/>
    </location>
</feature>
<evidence type="ECO:0000313" key="7">
    <source>
        <dbReference type="EMBL" id="RUQ85678.1"/>
    </source>
</evidence>
<keyword evidence="4" id="KW-0233">DNA recombination</keyword>
<dbReference type="InterPro" id="IPR003798">
    <property type="entry name" value="DNA_recombination_RmuC"/>
</dbReference>
<comment type="similarity">
    <text evidence="2">Belongs to the RmuC family.</text>
</comment>
<evidence type="ECO:0000256" key="6">
    <source>
        <dbReference type="SAM" id="MobiDB-lite"/>
    </source>
</evidence>
<feature type="compositionally biased region" description="Polar residues" evidence="6">
    <location>
        <begin position="457"/>
        <end position="468"/>
    </location>
</feature>
<protein>
    <submittedName>
        <fullName evidence="7">DNA recombination protein RmuC</fullName>
    </submittedName>
</protein>
<gene>
    <name evidence="7" type="primary">rmuC</name>
    <name evidence="7" type="ORF">ELQ93_01170</name>
</gene>
<evidence type="ECO:0000313" key="8">
    <source>
        <dbReference type="Proteomes" id="UP000268291"/>
    </source>
</evidence>
<evidence type="ECO:0000256" key="1">
    <source>
        <dbReference type="ARBA" id="ARBA00003416"/>
    </source>
</evidence>
<dbReference type="Proteomes" id="UP000268291">
    <property type="component" value="Unassembled WGS sequence"/>
</dbReference>
<dbReference type="PANTHER" id="PTHR30563">
    <property type="entry name" value="DNA RECOMBINATION PROTEIN RMUC"/>
    <property type="match status" value="1"/>
</dbReference>
<dbReference type="Pfam" id="PF02646">
    <property type="entry name" value="RmuC"/>
    <property type="match status" value="1"/>
</dbReference>
<dbReference type="PANTHER" id="PTHR30563:SF0">
    <property type="entry name" value="DNA RECOMBINATION PROTEIN RMUC"/>
    <property type="match status" value="1"/>
</dbReference>
<sequence length="468" mass="50071">MDPILVLVAILALVAGAAIGFVVGGAAVRSRGLSGGDAELVAARAEASVSAIRAAEIAKRSALEAELAAMSAALDGAREQLDAERSERAARDERERDERRVLEALAPVRDTLQTMQRTVAELEQQRSEQLGSLAEQLAASRTSDEQLRATTEALASALRSNSTRGVWGETQLRRVVEVAGLTQHVDFDLQHTITTDGGSFRPDMVVRLPGGAAIAVDAKVPLEHVLTASSIPATATGEEAARRASLIDRHVRAVRSHVDALAKKAYWQGFASSPEFVVAFVPSESILSAALEADPSLLDYAFGKRVALATPVTLWSVLKTVASAWQQHAVTDEAKRLFQLGSALYDRLGTLAGHADQLRRSLERTVDSYNRFANSLETRVLVTARQFPGVDETKLIEEPATITQSPRRLTAVEFEEAPHGGPVNGDDSAAAAPAGPITRADFDGRADLERRLDVDSPSESSRSPRGAR</sequence>
<comment type="caution">
    <text evidence="7">The sequence shown here is derived from an EMBL/GenBank/DDBJ whole genome shotgun (WGS) entry which is preliminary data.</text>
</comment>
<accession>A0ABY0C6H4</accession>